<name>A0ABR3Q7A6_9TREE</name>
<dbReference type="InterPro" id="IPR050756">
    <property type="entry name" value="CSN3"/>
</dbReference>
<dbReference type="GeneID" id="95985271"/>
<dbReference type="Proteomes" id="UP001565368">
    <property type="component" value="Unassembled WGS sequence"/>
</dbReference>
<evidence type="ECO:0000256" key="1">
    <source>
        <dbReference type="ARBA" id="ARBA00004123"/>
    </source>
</evidence>
<evidence type="ECO:0000256" key="6">
    <source>
        <dbReference type="ARBA" id="ARBA00022790"/>
    </source>
</evidence>
<keyword evidence="11" id="KW-1185">Reference proteome</keyword>
<dbReference type="InterPro" id="IPR000717">
    <property type="entry name" value="PCI_dom"/>
</dbReference>
<feature type="region of interest" description="Disordered" evidence="8">
    <location>
        <begin position="447"/>
        <end position="493"/>
    </location>
</feature>
<keyword evidence="7" id="KW-0539">Nucleus</keyword>
<accession>A0ABR3Q7A6</accession>
<dbReference type="InterPro" id="IPR036390">
    <property type="entry name" value="WH_DNA-bd_sf"/>
</dbReference>
<evidence type="ECO:0000256" key="3">
    <source>
        <dbReference type="ARBA" id="ARBA00007084"/>
    </source>
</evidence>
<evidence type="ECO:0000256" key="5">
    <source>
        <dbReference type="ARBA" id="ARBA00022490"/>
    </source>
</evidence>
<feature type="compositionally biased region" description="Basic and acidic residues" evidence="8">
    <location>
        <begin position="447"/>
        <end position="466"/>
    </location>
</feature>
<dbReference type="InterPro" id="IPR055089">
    <property type="entry name" value="COP9_N"/>
</dbReference>
<gene>
    <name evidence="10" type="ORF">Q8F55_004228</name>
</gene>
<evidence type="ECO:0000259" key="9">
    <source>
        <dbReference type="PROSITE" id="PS50250"/>
    </source>
</evidence>
<dbReference type="SUPFAM" id="SSF46785">
    <property type="entry name" value="Winged helix' DNA-binding domain"/>
    <property type="match status" value="1"/>
</dbReference>
<evidence type="ECO:0000256" key="7">
    <source>
        <dbReference type="ARBA" id="ARBA00023242"/>
    </source>
</evidence>
<comment type="subcellular location">
    <subcellularLocation>
        <location evidence="2">Cytoplasm</location>
    </subcellularLocation>
    <subcellularLocation>
        <location evidence="1">Nucleus</location>
    </subcellularLocation>
</comment>
<evidence type="ECO:0000256" key="4">
    <source>
        <dbReference type="ARBA" id="ARBA00014878"/>
    </source>
</evidence>
<protein>
    <recommendedName>
        <fullName evidence="4">COP9 signalosome complex subunit 3</fullName>
    </recommendedName>
</protein>
<keyword evidence="5" id="KW-0963">Cytoplasm</keyword>
<dbReference type="PROSITE" id="PS50250">
    <property type="entry name" value="PCI"/>
    <property type="match status" value="1"/>
</dbReference>
<dbReference type="EMBL" id="JBBXJM010000003">
    <property type="protein sequence ID" value="KAL1410223.1"/>
    <property type="molecule type" value="Genomic_DNA"/>
</dbReference>
<sequence length="493" mass="52635">MVDPSRSAGPSHAGFPSASEYAQFAPTAQTAPVLRLPSSAAALHELIVTTKPVRAGDPLITPLEALAGSSLADKSSNRGGSFQNILTLNGINLATLTDAQLRQGTAGYVFVLGARLGSDKFEDTLPLALRLAAVADPEQLAVIPTRVAEFAWGILQAAEAAKEVPRALGPLQTLLDASSNGSYFNGVHAVFLEATLLTGNYDVGYQSIRRIYLSVHKDTPYLDVLTYHHHAGTVTATVGEFAQAAELFVFAAAMPTESVSAIQVACAKRAILCELLATGKNLHFPKYTSSAVNRMLDKSIPDYLKLAKAFDARDWKAVEEAAQAPVFRHDCNRGLVVQILGSIPKRRILRLRQTYSRLTLADLAAKVESAPALVAAAIERMVGSGEIQATISGTPPVVTFVDDDDYASAVNIAKLKRTHEIAAFLKSDLAQASRTLSLSPEYLKKQVQKIDGKDKGRDGKGGRRPEQFGMFTDDIGPAPTVRGVGSNLDDVGF</sequence>
<organism evidence="10 11">
    <name type="scientific">Vanrija albida</name>
    <dbReference type="NCBI Taxonomy" id="181172"/>
    <lineage>
        <taxon>Eukaryota</taxon>
        <taxon>Fungi</taxon>
        <taxon>Dikarya</taxon>
        <taxon>Basidiomycota</taxon>
        <taxon>Agaricomycotina</taxon>
        <taxon>Tremellomycetes</taxon>
        <taxon>Trichosporonales</taxon>
        <taxon>Trichosporonaceae</taxon>
        <taxon>Vanrija</taxon>
    </lineage>
</organism>
<comment type="similarity">
    <text evidence="3">Belongs to the CSN3 family.</text>
</comment>
<comment type="caution">
    <text evidence="10">The sequence shown here is derived from an EMBL/GenBank/DDBJ whole genome shotgun (WGS) entry which is preliminary data.</text>
</comment>
<keyword evidence="6" id="KW-0736">Signalosome</keyword>
<dbReference type="PANTHER" id="PTHR10758">
    <property type="entry name" value="26S PROTEASOME NON-ATPASE REGULATORY SUBUNIT 3/COP9 SIGNALOSOME COMPLEX SUBUNIT 3"/>
    <property type="match status" value="1"/>
</dbReference>
<feature type="domain" description="PCI" evidence="9">
    <location>
        <begin position="240"/>
        <end position="405"/>
    </location>
</feature>
<evidence type="ECO:0000313" key="11">
    <source>
        <dbReference type="Proteomes" id="UP001565368"/>
    </source>
</evidence>
<dbReference type="Pfam" id="PF22788">
    <property type="entry name" value="COP9_hel_rpt"/>
    <property type="match status" value="1"/>
</dbReference>
<dbReference type="PANTHER" id="PTHR10758:SF1">
    <property type="entry name" value="COP9 SIGNALOSOME COMPLEX SUBUNIT 3"/>
    <property type="match status" value="1"/>
</dbReference>
<reference evidence="10 11" key="1">
    <citation type="submission" date="2023-08" db="EMBL/GenBank/DDBJ databases">
        <title>Annotated Genome Sequence of Vanrija albida AlHP1.</title>
        <authorList>
            <person name="Herzog R."/>
        </authorList>
    </citation>
    <scope>NUCLEOTIDE SEQUENCE [LARGE SCALE GENOMIC DNA]</scope>
    <source>
        <strain evidence="10 11">AlHP1</strain>
    </source>
</reference>
<proteinExistence type="inferred from homology"/>
<evidence type="ECO:0000256" key="2">
    <source>
        <dbReference type="ARBA" id="ARBA00004496"/>
    </source>
</evidence>
<evidence type="ECO:0000313" key="10">
    <source>
        <dbReference type="EMBL" id="KAL1410223.1"/>
    </source>
</evidence>
<dbReference type="RefSeq" id="XP_069210167.1">
    <property type="nucleotide sequence ID" value="XM_069352749.1"/>
</dbReference>
<evidence type="ECO:0000256" key="8">
    <source>
        <dbReference type="SAM" id="MobiDB-lite"/>
    </source>
</evidence>